<gene>
    <name evidence="2" type="primary">CRADD</name>
    <name evidence="2" type="ORF">BLAG_LOCUS6717</name>
</gene>
<dbReference type="GO" id="GO:0002020">
    <property type="term" value="F:protease binding"/>
    <property type="evidence" value="ECO:0007669"/>
    <property type="project" value="InterPro"/>
</dbReference>
<dbReference type="PROSITE" id="PS50209">
    <property type="entry name" value="CARD"/>
    <property type="match status" value="1"/>
</dbReference>
<dbReference type="Gene3D" id="1.25.40.10">
    <property type="entry name" value="Tetratricopeptide repeat domain"/>
    <property type="match status" value="1"/>
</dbReference>
<evidence type="ECO:0000313" key="3">
    <source>
        <dbReference type="Proteomes" id="UP000838412"/>
    </source>
</evidence>
<evidence type="ECO:0000259" key="1">
    <source>
        <dbReference type="PROSITE" id="PS50209"/>
    </source>
</evidence>
<organism evidence="2 3">
    <name type="scientific">Branchiostoma lanceolatum</name>
    <name type="common">Common lancelet</name>
    <name type="synonym">Amphioxus lanceolatum</name>
    <dbReference type="NCBI Taxonomy" id="7740"/>
    <lineage>
        <taxon>Eukaryota</taxon>
        <taxon>Metazoa</taxon>
        <taxon>Chordata</taxon>
        <taxon>Cephalochordata</taxon>
        <taxon>Leptocardii</taxon>
        <taxon>Amphioxiformes</taxon>
        <taxon>Branchiostomatidae</taxon>
        <taxon>Branchiostoma</taxon>
    </lineage>
</organism>
<dbReference type="GO" id="GO:0042981">
    <property type="term" value="P:regulation of apoptotic process"/>
    <property type="evidence" value="ECO:0007669"/>
    <property type="project" value="InterPro"/>
</dbReference>
<dbReference type="CDD" id="cd01671">
    <property type="entry name" value="CARD"/>
    <property type="match status" value="1"/>
</dbReference>
<dbReference type="SMART" id="SM00114">
    <property type="entry name" value="CARD"/>
    <property type="match status" value="1"/>
</dbReference>
<dbReference type="OrthoDB" id="10031931at2759"/>
<dbReference type="InterPro" id="IPR001315">
    <property type="entry name" value="CARD"/>
</dbReference>
<dbReference type="AlphaFoldDB" id="A0A8J9YY54"/>
<dbReference type="Gene3D" id="1.10.533.10">
    <property type="entry name" value="Death Domain, Fas"/>
    <property type="match status" value="1"/>
</dbReference>
<feature type="domain" description="CARD" evidence="1">
    <location>
        <begin position="13"/>
        <end position="104"/>
    </location>
</feature>
<dbReference type="GO" id="GO:0070513">
    <property type="term" value="F:death domain binding"/>
    <property type="evidence" value="ECO:0007669"/>
    <property type="project" value="InterPro"/>
</dbReference>
<dbReference type="PANTHER" id="PTHR15034:SF5">
    <property type="entry name" value="DEATH DOMAIN-CONTAINING PROTEIN CRADD"/>
    <property type="match status" value="1"/>
</dbReference>
<reference evidence="2" key="1">
    <citation type="submission" date="2022-01" db="EMBL/GenBank/DDBJ databases">
        <authorList>
            <person name="Braso-Vives M."/>
        </authorList>
    </citation>
    <scope>NUCLEOTIDE SEQUENCE</scope>
</reference>
<name>A0A8J9YY54_BRALA</name>
<dbReference type="Proteomes" id="UP000838412">
    <property type="component" value="Chromosome 13"/>
</dbReference>
<protein>
    <submittedName>
        <fullName evidence="2">CRADD protein</fullName>
    </submittedName>
</protein>
<proteinExistence type="predicted"/>
<evidence type="ECO:0000313" key="2">
    <source>
        <dbReference type="EMBL" id="CAH1243939.1"/>
    </source>
</evidence>
<dbReference type="InterPro" id="IPR037939">
    <property type="entry name" value="CRADD"/>
</dbReference>
<dbReference type="Pfam" id="PF00619">
    <property type="entry name" value="CARD"/>
    <property type="match status" value="1"/>
</dbReference>
<dbReference type="SUPFAM" id="SSF48452">
    <property type="entry name" value="TPR-like"/>
    <property type="match status" value="1"/>
</dbReference>
<dbReference type="PANTHER" id="PTHR15034">
    <property type="entry name" value="DEATH DOMAIN-CONTAINING PROTEIN CRADD"/>
    <property type="match status" value="1"/>
</dbReference>
<dbReference type="SUPFAM" id="SSF47986">
    <property type="entry name" value="DEATH domain"/>
    <property type="match status" value="1"/>
</dbReference>
<dbReference type="InterPro" id="IPR011029">
    <property type="entry name" value="DEATH-like_dom_sf"/>
</dbReference>
<dbReference type="EMBL" id="OV696698">
    <property type="protein sequence ID" value="CAH1243939.1"/>
    <property type="molecule type" value="Genomic_DNA"/>
</dbReference>
<dbReference type="SMART" id="SM00028">
    <property type="entry name" value="TPR"/>
    <property type="match status" value="1"/>
</dbReference>
<sequence length="394" mass="44992">MLQDKPVMADKPMSENHRELLKKKYVPLTRDLHANHVIPYLYQEGVLTEEMKERLDAIPDEMRHKKSRLLLDLLPTRGDKAFEVFKTALDAFGFPFLAKLLDEPPPPELPKDAESAESVVTSEDVPDGPLKWLRLKLQPCKDSPSAKKMITGYEAMESGAKILIACEYKETDGVVKIVEGLMIQERLSPQSYNRLLYDTSHLNLNQERLSKLLTGQQDESPAYSSCLLLQAAPLFVDENRAARMRKIVEVVLKRGEEDPLHKYLHHVYCMLGGTILEMNYDDPSPALPACTSALTYKQDYALAVHLAAECSMVLSPQDAIQQFYRYLQLAPPRDKRVHWAHYFLAILYSRQSEPEKAEDHYKQAMEEEKKLLPTFSVGWAREKAQEVLPEVSNP</sequence>
<dbReference type="InterPro" id="IPR011990">
    <property type="entry name" value="TPR-like_helical_dom_sf"/>
</dbReference>
<keyword evidence="3" id="KW-1185">Reference proteome</keyword>
<accession>A0A8J9YY54</accession>
<dbReference type="InterPro" id="IPR019734">
    <property type="entry name" value="TPR_rpt"/>
</dbReference>